<dbReference type="Proteomes" id="UP000092993">
    <property type="component" value="Unassembled WGS sequence"/>
</dbReference>
<organism evidence="3 4">
    <name type="scientific">Grifola frondosa</name>
    <name type="common">Maitake</name>
    <name type="synonym">Polyporus frondosus</name>
    <dbReference type="NCBI Taxonomy" id="5627"/>
    <lineage>
        <taxon>Eukaryota</taxon>
        <taxon>Fungi</taxon>
        <taxon>Dikarya</taxon>
        <taxon>Basidiomycota</taxon>
        <taxon>Agaricomycotina</taxon>
        <taxon>Agaricomycetes</taxon>
        <taxon>Polyporales</taxon>
        <taxon>Grifolaceae</taxon>
        <taxon>Grifola</taxon>
    </lineage>
</organism>
<protein>
    <recommendedName>
        <fullName evidence="5">Extracellular membrane protein CFEM domain-containing protein</fullName>
    </recommendedName>
</protein>
<proteinExistence type="predicted"/>
<feature type="region of interest" description="Disordered" evidence="1">
    <location>
        <begin position="25"/>
        <end position="58"/>
    </location>
</feature>
<evidence type="ECO:0000313" key="4">
    <source>
        <dbReference type="Proteomes" id="UP000092993"/>
    </source>
</evidence>
<name>A0A1C7LMM9_GRIFR</name>
<accession>A0A1C7LMM9</accession>
<feature type="chain" id="PRO_5008888676" description="Extracellular membrane protein CFEM domain-containing protein" evidence="2">
    <location>
        <begin position="20"/>
        <end position="228"/>
    </location>
</feature>
<comment type="caution">
    <text evidence="3">The sequence shown here is derived from an EMBL/GenBank/DDBJ whole genome shotgun (WGS) entry which is preliminary data.</text>
</comment>
<keyword evidence="2" id="KW-0732">Signal</keyword>
<dbReference type="AlphaFoldDB" id="A0A1C7LMM9"/>
<gene>
    <name evidence="3" type="ORF">A0H81_14127</name>
</gene>
<evidence type="ECO:0000256" key="2">
    <source>
        <dbReference type="SAM" id="SignalP"/>
    </source>
</evidence>
<sequence>MLPLPLIVLLSCTLSPASAQSHTVSLIPTTPSPSGTTNSTSSTLTGNASSTSSSLGSSTAATSTTTANFPSLSGYSDCVNSCLALAISDVGCNSIVDVNCYCANSTRFASGIRLLVLPRTDVLIHVLIYLLILFHDEVVEHFRSDILRVEYYVVGFGCIKLDGVPAPILRLLCIGPLDSEWPSRLRSLLHCSGWSSGDEISVPLRFGLVALFPSYPRSLHCLLFSHCR</sequence>
<feature type="compositionally biased region" description="Low complexity" evidence="1">
    <location>
        <begin position="28"/>
        <end position="58"/>
    </location>
</feature>
<dbReference type="EMBL" id="LUGG01000038">
    <property type="protein sequence ID" value="OBZ65818.1"/>
    <property type="molecule type" value="Genomic_DNA"/>
</dbReference>
<reference evidence="3 4" key="1">
    <citation type="submission" date="2016-03" db="EMBL/GenBank/DDBJ databases">
        <title>Whole genome sequencing of Grifola frondosa 9006-11.</title>
        <authorList>
            <person name="Min B."/>
            <person name="Park H."/>
            <person name="Kim J.-G."/>
            <person name="Cho H."/>
            <person name="Oh Y.-L."/>
            <person name="Kong W.-S."/>
            <person name="Choi I.-G."/>
        </authorList>
    </citation>
    <scope>NUCLEOTIDE SEQUENCE [LARGE SCALE GENOMIC DNA]</scope>
    <source>
        <strain evidence="3 4">9006-11</strain>
    </source>
</reference>
<evidence type="ECO:0000313" key="3">
    <source>
        <dbReference type="EMBL" id="OBZ65818.1"/>
    </source>
</evidence>
<evidence type="ECO:0000256" key="1">
    <source>
        <dbReference type="SAM" id="MobiDB-lite"/>
    </source>
</evidence>
<dbReference type="OrthoDB" id="3267106at2759"/>
<keyword evidence="4" id="KW-1185">Reference proteome</keyword>
<evidence type="ECO:0008006" key="5">
    <source>
        <dbReference type="Google" id="ProtNLM"/>
    </source>
</evidence>
<feature type="signal peptide" evidence="2">
    <location>
        <begin position="1"/>
        <end position="19"/>
    </location>
</feature>